<dbReference type="EMBL" id="PEBX01000028">
    <property type="protein sequence ID" value="PTQ56450.1"/>
    <property type="molecule type" value="Genomic_DNA"/>
</dbReference>
<evidence type="ECO:0000313" key="10">
    <source>
        <dbReference type="Proteomes" id="UP000244338"/>
    </source>
</evidence>
<dbReference type="InterPro" id="IPR005235">
    <property type="entry name" value="YmdB-like"/>
</dbReference>
<dbReference type="Proteomes" id="UP000244338">
    <property type="component" value="Unassembled WGS sequence"/>
</dbReference>
<evidence type="ECO:0000256" key="6">
    <source>
        <dbReference type="PIRSR" id="PIRSR004789-50"/>
    </source>
</evidence>
<feature type="binding site" evidence="7">
    <location>
        <position position="8"/>
    </location>
    <ligand>
        <name>Fe cation</name>
        <dbReference type="ChEBI" id="CHEBI:24875"/>
        <label>1</label>
    </ligand>
</feature>
<dbReference type="Pfam" id="PF13277">
    <property type="entry name" value="YmdB"/>
    <property type="match status" value="1"/>
</dbReference>
<dbReference type="FunFam" id="3.60.21.10:FF:000016">
    <property type="entry name" value="Putative metallophosphoesterase"/>
    <property type="match status" value="1"/>
</dbReference>
<feature type="binding site" evidence="7">
    <location>
        <position position="180"/>
    </location>
    <ligand>
        <name>Fe cation</name>
        <dbReference type="ChEBI" id="CHEBI:24875"/>
        <label>2</label>
    </ligand>
</feature>
<dbReference type="AlphaFoldDB" id="A0A2R6Y1A6"/>
<dbReference type="SUPFAM" id="SSF56300">
    <property type="entry name" value="Metallo-dependent phosphatases"/>
    <property type="match status" value="1"/>
</dbReference>
<sequence length="314" mass="34133">MRVLFIGDIVGKPGRTMLSERLPLLKMHYAPHYVIVNGENAAHGRGITKKIVEDFLAMGIDVITMGNHTWDNRSIMETIVDEPRLLRPINFPPGTPGSGVATVTSSIDPDLPPLAVVNVMGRSFLPPLDDPFRALDDVVNRLIKEGIRHIWVDVHAEATAEKQAIGWYLDGRASAVVGTHTHVQTADARILPGGMAYLTDVGMTGPMNGILGMEREGVLARFLTQLPSRFEVYEEGPRELSFVVVDLDEKGRATSIERGRIVEDAHAEGWTVNTADTAYHVFTHALTNAPVNASTGGLTVSTDVSTDPSAEDKP</sequence>
<comment type="similarity">
    <text evidence="5">Belongs to the YmdB-like family.</text>
</comment>
<dbReference type="GO" id="GO:0046872">
    <property type="term" value="F:metal ion binding"/>
    <property type="evidence" value="ECO:0007669"/>
    <property type="project" value="UniProtKB-KW"/>
</dbReference>
<evidence type="ECO:0000256" key="2">
    <source>
        <dbReference type="ARBA" id="ARBA00022723"/>
    </source>
</evidence>
<gene>
    <name evidence="9" type="ORF">BSOLF_0218</name>
</gene>
<feature type="binding site" evidence="7">
    <location>
        <position position="39"/>
    </location>
    <ligand>
        <name>Fe cation</name>
        <dbReference type="ChEBI" id="CHEBI:24875"/>
        <label>2</label>
    </ligand>
</feature>
<evidence type="ECO:0000256" key="1">
    <source>
        <dbReference type="ARBA" id="ARBA00001965"/>
    </source>
</evidence>
<feature type="active site" description="Proton donor" evidence="6">
    <location>
        <position position="68"/>
    </location>
</feature>
<accession>A0A2R6Y1A6</accession>
<dbReference type="Gene3D" id="3.60.21.10">
    <property type="match status" value="1"/>
</dbReference>
<feature type="binding site" evidence="7">
    <location>
        <position position="155"/>
    </location>
    <ligand>
        <name>Fe cation</name>
        <dbReference type="ChEBI" id="CHEBI:24875"/>
        <label>2</label>
    </ligand>
</feature>
<evidence type="ECO:0000256" key="5">
    <source>
        <dbReference type="ARBA" id="ARBA00061401"/>
    </source>
</evidence>
<keyword evidence="4" id="KW-0408">Iron</keyword>
<dbReference type="PANTHER" id="PTHR36303:SF1">
    <property type="entry name" value="2',3'-CYCLIC-NUCLEOTIDE 2'-PHOSPHODIESTERASE"/>
    <property type="match status" value="1"/>
</dbReference>
<evidence type="ECO:0000256" key="8">
    <source>
        <dbReference type="SAM" id="MobiDB-lite"/>
    </source>
</evidence>
<feature type="binding site" evidence="7">
    <location>
        <position position="182"/>
    </location>
    <ligand>
        <name>Fe cation</name>
        <dbReference type="ChEBI" id="CHEBI:24875"/>
        <label>1</label>
    </ligand>
</feature>
<feature type="binding site" evidence="7">
    <location>
        <position position="40"/>
    </location>
    <ligand>
        <name>Fe cation</name>
        <dbReference type="ChEBI" id="CHEBI:24875"/>
        <label>1</label>
    </ligand>
</feature>
<name>A0A2R6Y1A6_9BACL</name>
<dbReference type="InterPro" id="IPR029052">
    <property type="entry name" value="Metallo-depent_PP-like"/>
</dbReference>
<evidence type="ECO:0000313" key="9">
    <source>
        <dbReference type="EMBL" id="PTQ56450.1"/>
    </source>
</evidence>
<dbReference type="PANTHER" id="PTHR36303">
    <property type="entry name" value="2',3'-CYCLIC-NUCLEOTIDE 2'-PHOSPHODIESTERASE"/>
    <property type="match status" value="1"/>
</dbReference>
<dbReference type="GO" id="GO:0004113">
    <property type="term" value="F:2',3'-cyclic-nucleotide 3'-phosphodiesterase activity"/>
    <property type="evidence" value="ECO:0007669"/>
    <property type="project" value="TreeGrafter"/>
</dbReference>
<keyword evidence="2 7" id="KW-0479">Metal-binding</keyword>
<proteinExistence type="inferred from homology"/>
<feature type="compositionally biased region" description="Polar residues" evidence="8">
    <location>
        <begin position="293"/>
        <end position="308"/>
    </location>
</feature>
<evidence type="ECO:0000256" key="7">
    <source>
        <dbReference type="PIRSR" id="PIRSR004789-51"/>
    </source>
</evidence>
<dbReference type="NCBIfam" id="TIGR00282">
    <property type="entry name" value="TIGR00282 family metallophosphoesterase"/>
    <property type="match status" value="1"/>
</dbReference>
<organism evidence="9 10">
    <name type="scientific">Candidatus Carbonibacillus altaicus</name>
    <dbReference type="NCBI Taxonomy" id="2163959"/>
    <lineage>
        <taxon>Bacteria</taxon>
        <taxon>Bacillati</taxon>
        <taxon>Bacillota</taxon>
        <taxon>Bacilli</taxon>
        <taxon>Bacillales</taxon>
        <taxon>Candidatus Carbonibacillus</taxon>
    </lineage>
</organism>
<keyword evidence="3" id="KW-0378">Hydrolase</keyword>
<comment type="cofactor">
    <cofactor evidence="1">
        <name>Fe(3+)</name>
        <dbReference type="ChEBI" id="CHEBI:29034"/>
    </cofactor>
</comment>
<feature type="binding site" evidence="7">
    <location>
        <position position="39"/>
    </location>
    <ligand>
        <name>Fe cation</name>
        <dbReference type="ChEBI" id="CHEBI:24875"/>
        <label>1</label>
    </ligand>
</feature>
<dbReference type="PIRSF" id="PIRSF004789">
    <property type="entry name" value="DR1281"/>
    <property type="match status" value="1"/>
</dbReference>
<comment type="caution">
    <text evidence="9">The sequence shown here is derived from an EMBL/GenBank/DDBJ whole genome shotgun (WGS) entry which is preliminary data.</text>
</comment>
<feature type="region of interest" description="Disordered" evidence="8">
    <location>
        <begin position="293"/>
        <end position="314"/>
    </location>
</feature>
<dbReference type="CDD" id="cd07382">
    <property type="entry name" value="MPP_DR1281"/>
    <property type="match status" value="1"/>
</dbReference>
<protein>
    <submittedName>
        <fullName evidence="9">Phosphoesterase</fullName>
    </submittedName>
</protein>
<evidence type="ECO:0000256" key="4">
    <source>
        <dbReference type="ARBA" id="ARBA00023004"/>
    </source>
</evidence>
<feature type="binding site" evidence="7">
    <location>
        <position position="67"/>
    </location>
    <ligand>
        <name>Fe cation</name>
        <dbReference type="ChEBI" id="CHEBI:24875"/>
        <label>2</label>
    </ligand>
</feature>
<evidence type="ECO:0000256" key="3">
    <source>
        <dbReference type="ARBA" id="ARBA00022801"/>
    </source>
</evidence>
<reference evidence="10" key="1">
    <citation type="journal article" date="2018" name="Sci. Rep.">
        <title>Lignite coal burning seam in the remote Altai Mountains harbors a hydrogen-driven thermophilic microbial community.</title>
        <authorList>
            <person name="Kadnikov V.V."/>
            <person name="Mardanov A.V."/>
            <person name="Ivasenko D.A."/>
            <person name="Antsiferov D.V."/>
            <person name="Beletsky A.V."/>
            <person name="Karnachuk O.V."/>
            <person name="Ravin N.V."/>
        </authorList>
    </citation>
    <scope>NUCLEOTIDE SEQUENCE [LARGE SCALE GENOMIC DNA]</scope>
</reference>